<evidence type="ECO:0000313" key="5">
    <source>
        <dbReference type="Proteomes" id="UP000241167"/>
    </source>
</evidence>
<comment type="caution">
    <text evidence="4">The sequence shown here is derived from an EMBL/GenBank/DDBJ whole genome shotgun (WGS) entry which is preliminary data.</text>
</comment>
<dbReference type="Pfam" id="PF03364">
    <property type="entry name" value="Polyketide_cyc"/>
    <property type="match status" value="1"/>
</dbReference>
<organism evidence="4 5">
    <name type="scientific">Allosphingosinicella deserti</name>
    <dbReference type="NCBI Taxonomy" id="2116704"/>
    <lineage>
        <taxon>Bacteria</taxon>
        <taxon>Pseudomonadati</taxon>
        <taxon>Pseudomonadota</taxon>
        <taxon>Alphaproteobacteria</taxon>
        <taxon>Sphingomonadales</taxon>
        <taxon>Sphingomonadaceae</taxon>
        <taxon>Allosphingosinicella</taxon>
    </lineage>
</organism>
<dbReference type="Gene3D" id="3.30.530.20">
    <property type="match status" value="1"/>
</dbReference>
<dbReference type="InterPro" id="IPR023393">
    <property type="entry name" value="START-like_dom_sf"/>
</dbReference>
<dbReference type="Proteomes" id="UP000241167">
    <property type="component" value="Unassembled WGS sequence"/>
</dbReference>
<protein>
    <submittedName>
        <fullName evidence="4">Cyclase</fullName>
    </submittedName>
</protein>
<evidence type="ECO:0000256" key="2">
    <source>
        <dbReference type="SAM" id="MobiDB-lite"/>
    </source>
</evidence>
<feature type="region of interest" description="Disordered" evidence="2">
    <location>
        <begin position="156"/>
        <end position="182"/>
    </location>
</feature>
<evidence type="ECO:0000313" key="4">
    <source>
        <dbReference type="EMBL" id="PSJ36566.1"/>
    </source>
</evidence>
<feature type="compositionally biased region" description="Basic and acidic residues" evidence="2">
    <location>
        <begin position="172"/>
        <end position="182"/>
    </location>
</feature>
<dbReference type="CDD" id="cd07817">
    <property type="entry name" value="SRPBCC_8"/>
    <property type="match status" value="1"/>
</dbReference>
<comment type="similarity">
    <text evidence="1">Belongs to the ribosome association toxin RatA family.</text>
</comment>
<evidence type="ECO:0000259" key="3">
    <source>
        <dbReference type="Pfam" id="PF03364"/>
    </source>
</evidence>
<dbReference type="InterPro" id="IPR047137">
    <property type="entry name" value="ORF3"/>
</dbReference>
<dbReference type="RefSeq" id="WP_106516014.1">
    <property type="nucleotide sequence ID" value="NZ_PXYI01000013.1"/>
</dbReference>
<feature type="compositionally biased region" description="Polar residues" evidence="2">
    <location>
        <begin position="162"/>
        <end position="171"/>
    </location>
</feature>
<dbReference type="AlphaFoldDB" id="A0A2P7QF58"/>
<proteinExistence type="inferred from homology"/>
<name>A0A2P7QF58_9SPHN</name>
<dbReference type="SUPFAM" id="SSF55961">
    <property type="entry name" value="Bet v1-like"/>
    <property type="match status" value="1"/>
</dbReference>
<dbReference type="PANTHER" id="PTHR33824">
    <property type="entry name" value="POLYKETIDE CYCLASE/DEHYDRASE AND LIPID TRANSPORT SUPERFAMILY PROTEIN"/>
    <property type="match status" value="1"/>
</dbReference>
<sequence>MLSDAPASTLRGGRKPDPALVGRTVTINRSAQELYDFWRNFENLTQFMDNVRSVETLDGGRSHWTIAGPAGTEVKFVSRITEDQPGRVIAWESEEGADVRNTGRIEFIDAAPGRGTMVRATITYDPPAGAIGRAVAKVLQREPNVQARRDLRRFKQLMETGEVTSSASPSGRRSEDPTKQYL</sequence>
<dbReference type="PANTHER" id="PTHR33824:SF7">
    <property type="entry name" value="POLYKETIDE CYCLASE_DEHYDRASE AND LIPID TRANSPORT SUPERFAMILY PROTEIN"/>
    <property type="match status" value="1"/>
</dbReference>
<feature type="domain" description="Coenzyme Q-binding protein COQ10 START" evidence="3">
    <location>
        <begin position="27"/>
        <end position="149"/>
    </location>
</feature>
<dbReference type="OrthoDB" id="9797595at2"/>
<dbReference type="EMBL" id="PXYI01000013">
    <property type="protein sequence ID" value="PSJ36566.1"/>
    <property type="molecule type" value="Genomic_DNA"/>
</dbReference>
<dbReference type="InterPro" id="IPR005031">
    <property type="entry name" value="COQ10_START"/>
</dbReference>
<gene>
    <name evidence="4" type="ORF">C7I55_25550</name>
</gene>
<accession>A0A2P7QF58</accession>
<reference evidence="4 5" key="1">
    <citation type="submission" date="2018-03" db="EMBL/GenBank/DDBJ databases">
        <title>The draft genome of Sphingosinicella sp. GL-C-18.</title>
        <authorList>
            <person name="Liu L."/>
            <person name="Li L."/>
            <person name="Liang L."/>
            <person name="Zhang X."/>
            <person name="Wang T."/>
        </authorList>
    </citation>
    <scope>NUCLEOTIDE SEQUENCE [LARGE SCALE GENOMIC DNA]</scope>
    <source>
        <strain evidence="4 5">GL-C-18</strain>
    </source>
</reference>
<evidence type="ECO:0000256" key="1">
    <source>
        <dbReference type="ARBA" id="ARBA00008918"/>
    </source>
</evidence>
<keyword evidence="5" id="KW-1185">Reference proteome</keyword>